<protein>
    <recommendedName>
        <fullName evidence="3">RRM domain-containing protein</fullName>
    </recommendedName>
</protein>
<accession>A0A9Q3JLU0</accession>
<evidence type="ECO:0000256" key="2">
    <source>
        <dbReference type="PROSITE-ProRule" id="PRU00176"/>
    </source>
</evidence>
<dbReference type="PANTHER" id="PTHR48025:SF1">
    <property type="entry name" value="RRM DOMAIN-CONTAINING PROTEIN"/>
    <property type="match status" value="1"/>
</dbReference>
<dbReference type="InterPro" id="IPR035979">
    <property type="entry name" value="RBD_domain_sf"/>
</dbReference>
<keyword evidence="1 2" id="KW-0694">RNA-binding</keyword>
<comment type="caution">
    <text evidence="4">The sequence shown here is derived from an EMBL/GenBank/DDBJ whole genome shotgun (WGS) entry which is preliminary data.</text>
</comment>
<name>A0A9Q3JLU0_9BASI</name>
<dbReference type="PANTHER" id="PTHR48025">
    <property type="entry name" value="OS02G0815200 PROTEIN"/>
    <property type="match status" value="1"/>
</dbReference>
<feature type="domain" description="RRM" evidence="3">
    <location>
        <begin position="17"/>
        <end position="95"/>
    </location>
</feature>
<dbReference type="Gene3D" id="3.30.70.330">
    <property type="match status" value="3"/>
</dbReference>
<dbReference type="InterPro" id="IPR012677">
    <property type="entry name" value="Nucleotide-bd_a/b_plait_sf"/>
</dbReference>
<keyword evidence="5" id="KW-1185">Reference proteome</keyword>
<evidence type="ECO:0000313" key="5">
    <source>
        <dbReference type="Proteomes" id="UP000765509"/>
    </source>
</evidence>
<dbReference type="Pfam" id="PF00076">
    <property type="entry name" value="RRM_1"/>
    <property type="match status" value="3"/>
</dbReference>
<evidence type="ECO:0000256" key="1">
    <source>
        <dbReference type="ARBA" id="ARBA00022884"/>
    </source>
</evidence>
<gene>
    <name evidence="4" type="ORF">O181_105530</name>
</gene>
<dbReference type="CDD" id="cd00590">
    <property type="entry name" value="RRM_SF"/>
    <property type="match status" value="2"/>
</dbReference>
<reference evidence="4" key="1">
    <citation type="submission" date="2021-03" db="EMBL/GenBank/DDBJ databases">
        <title>Draft genome sequence of rust myrtle Austropuccinia psidii MF-1, a brazilian biotype.</title>
        <authorList>
            <person name="Quecine M.C."/>
            <person name="Pachon D.M.R."/>
            <person name="Bonatelli M.L."/>
            <person name="Correr F.H."/>
            <person name="Franceschini L.M."/>
            <person name="Leite T.F."/>
            <person name="Margarido G.R.A."/>
            <person name="Almeida C.A."/>
            <person name="Ferrarezi J.A."/>
            <person name="Labate C.A."/>
        </authorList>
    </citation>
    <scope>NUCLEOTIDE SEQUENCE</scope>
    <source>
        <strain evidence="4">MF-1</strain>
    </source>
</reference>
<organism evidence="4 5">
    <name type="scientific">Austropuccinia psidii MF-1</name>
    <dbReference type="NCBI Taxonomy" id="1389203"/>
    <lineage>
        <taxon>Eukaryota</taxon>
        <taxon>Fungi</taxon>
        <taxon>Dikarya</taxon>
        <taxon>Basidiomycota</taxon>
        <taxon>Pucciniomycotina</taxon>
        <taxon>Pucciniomycetes</taxon>
        <taxon>Pucciniales</taxon>
        <taxon>Sphaerophragmiaceae</taxon>
        <taxon>Austropuccinia</taxon>
    </lineage>
</organism>
<dbReference type="Proteomes" id="UP000765509">
    <property type="component" value="Unassembled WGS sequence"/>
</dbReference>
<evidence type="ECO:0000313" key="4">
    <source>
        <dbReference type="EMBL" id="MBW0565815.1"/>
    </source>
</evidence>
<dbReference type="GO" id="GO:0005634">
    <property type="term" value="C:nucleus"/>
    <property type="evidence" value="ECO:0007669"/>
    <property type="project" value="TreeGrafter"/>
</dbReference>
<dbReference type="OrthoDB" id="6159137at2759"/>
<proteinExistence type="predicted"/>
<dbReference type="PROSITE" id="PS50102">
    <property type="entry name" value="RRM"/>
    <property type="match status" value="3"/>
</dbReference>
<evidence type="ECO:0000259" key="3">
    <source>
        <dbReference type="PROSITE" id="PS50102"/>
    </source>
</evidence>
<dbReference type="SMART" id="SM00360">
    <property type="entry name" value="RRM"/>
    <property type="match status" value="3"/>
</dbReference>
<feature type="domain" description="RRM" evidence="3">
    <location>
        <begin position="397"/>
        <end position="481"/>
    </location>
</feature>
<dbReference type="SUPFAM" id="SSF54928">
    <property type="entry name" value="RNA-binding domain, RBD"/>
    <property type="match status" value="3"/>
</dbReference>
<sequence length="534" mass="59534">MINHSKSSHHSNLENFNTIKVENVSLNVSKDMLLNFFSSTSKVIEIYQSNHQNLSNETRQFYVCFQDSQTANDVLNNLNGIFLDGHKLLLELVDNNLIPPNIINPSISSLNPRHRKLHHLNDSKQNDKPLLSNSRLFNRLSENNLVSSHSKSETGFSSLKNRNLIKPEIINDSINENKNCNLYVLNLSLDITNESLKSIMKEFGQVKHVCVLATLDNAGRRRAFVDMTTPEEARAIVQNLHGKKVQGYELNITYAFVQRSGGPGISLDNNNLSNDQKRNPHFQINPKSSTFRKLDEIVKNHPIRKSASMPVSRTNSLINLPLINSNSILNLYSDLPKTKLDNLNSKENIILSPPHSSLSSSQGLSESSNSILLNSTQNQIKNSSYSTLDIENNSNHWSISVSNVSPVACIDSDDLFKFFKNHGIITLKSAKLNLDIQTGMSLGSGHLNFNSLQDCENAFDLLSNKDILLDGTKIHFKKALHEKLILSPKLSSSYLLPSTNSTSPFPNLSSSISCSTSTNSSRNPLTELCGDRLV</sequence>
<dbReference type="GO" id="GO:0003729">
    <property type="term" value="F:mRNA binding"/>
    <property type="evidence" value="ECO:0007669"/>
    <property type="project" value="TreeGrafter"/>
</dbReference>
<feature type="domain" description="RRM" evidence="3">
    <location>
        <begin position="180"/>
        <end position="257"/>
    </location>
</feature>
<dbReference type="AlphaFoldDB" id="A0A9Q3JLU0"/>
<dbReference type="InterPro" id="IPR050502">
    <property type="entry name" value="Euk_RNA-bind_prot"/>
</dbReference>
<dbReference type="InterPro" id="IPR000504">
    <property type="entry name" value="RRM_dom"/>
</dbReference>
<dbReference type="EMBL" id="AVOT02078038">
    <property type="protein sequence ID" value="MBW0565815.1"/>
    <property type="molecule type" value="Genomic_DNA"/>
</dbReference>